<evidence type="ECO:0000313" key="2">
    <source>
        <dbReference type="Proteomes" id="UP000242381"/>
    </source>
</evidence>
<protein>
    <submittedName>
        <fullName evidence="1">Uncharacterized protein</fullName>
    </submittedName>
</protein>
<dbReference type="EMBL" id="KV921752">
    <property type="protein sequence ID" value="ORE12250.1"/>
    <property type="molecule type" value="Genomic_DNA"/>
</dbReference>
<accession>A0A1X0RJT2</accession>
<evidence type="ECO:0000313" key="1">
    <source>
        <dbReference type="EMBL" id="ORE12250.1"/>
    </source>
</evidence>
<gene>
    <name evidence="1" type="ORF">BCV71DRAFT_158902</name>
</gene>
<dbReference type="AlphaFoldDB" id="A0A1X0RJT2"/>
<feature type="non-terminal residue" evidence="1">
    <location>
        <position position="89"/>
    </location>
</feature>
<dbReference type="Proteomes" id="UP000242381">
    <property type="component" value="Unassembled WGS sequence"/>
</dbReference>
<organism evidence="1 2">
    <name type="scientific">Rhizopus microsporus</name>
    <dbReference type="NCBI Taxonomy" id="58291"/>
    <lineage>
        <taxon>Eukaryota</taxon>
        <taxon>Fungi</taxon>
        <taxon>Fungi incertae sedis</taxon>
        <taxon>Mucoromycota</taxon>
        <taxon>Mucoromycotina</taxon>
        <taxon>Mucoromycetes</taxon>
        <taxon>Mucorales</taxon>
        <taxon>Mucorineae</taxon>
        <taxon>Rhizopodaceae</taxon>
        <taxon>Rhizopus</taxon>
    </lineage>
</organism>
<reference evidence="1 2" key="1">
    <citation type="journal article" date="2016" name="Proc. Natl. Acad. Sci. U.S.A.">
        <title>Lipid metabolic changes in an early divergent fungus govern the establishment of a mutualistic symbiosis with endobacteria.</title>
        <authorList>
            <person name="Lastovetsky O.A."/>
            <person name="Gaspar M.L."/>
            <person name="Mondo S.J."/>
            <person name="LaButti K.M."/>
            <person name="Sandor L."/>
            <person name="Grigoriev I.V."/>
            <person name="Henry S.A."/>
            <person name="Pawlowska T.E."/>
        </authorList>
    </citation>
    <scope>NUCLEOTIDE SEQUENCE [LARGE SCALE GENOMIC DNA]</scope>
    <source>
        <strain evidence="1 2">ATCC 11559</strain>
    </source>
</reference>
<proteinExistence type="predicted"/>
<feature type="non-terminal residue" evidence="1">
    <location>
        <position position="1"/>
    </location>
</feature>
<name>A0A1X0RJT2_RHIZD</name>
<sequence length="89" mass="10068">PLAKVKSKNNTNKEFKELSIFISLYKLLVVSEWILQNGIITPFLDSSLGNINLGDAMTSQIYIVSCNLPVARTSKLLNQHMKRCLNNSW</sequence>